<dbReference type="CDD" id="cd00121">
    <property type="entry name" value="MATH"/>
    <property type="match status" value="1"/>
</dbReference>
<accession>A0ABP1R509</accession>
<dbReference type="Gene3D" id="3.30.710.10">
    <property type="entry name" value="Potassium Channel Kv1.1, Chain A"/>
    <property type="match status" value="1"/>
</dbReference>
<organism evidence="2 3">
    <name type="scientific">Orchesella dallaii</name>
    <dbReference type="NCBI Taxonomy" id="48710"/>
    <lineage>
        <taxon>Eukaryota</taxon>
        <taxon>Metazoa</taxon>
        <taxon>Ecdysozoa</taxon>
        <taxon>Arthropoda</taxon>
        <taxon>Hexapoda</taxon>
        <taxon>Collembola</taxon>
        <taxon>Entomobryomorpha</taxon>
        <taxon>Entomobryoidea</taxon>
        <taxon>Orchesellidae</taxon>
        <taxon>Orchesellinae</taxon>
        <taxon>Orchesella</taxon>
    </lineage>
</organism>
<protein>
    <recommendedName>
        <fullName evidence="1">MATH domain-containing protein</fullName>
    </recommendedName>
</protein>
<dbReference type="Pfam" id="PF22486">
    <property type="entry name" value="MATH_2"/>
    <property type="match status" value="1"/>
</dbReference>
<comment type="caution">
    <text evidence="2">The sequence shown here is derived from an EMBL/GenBank/DDBJ whole genome shotgun (WGS) entry which is preliminary data.</text>
</comment>
<keyword evidence="3" id="KW-1185">Reference proteome</keyword>
<dbReference type="InterPro" id="IPR002083">
    <property type="entry name" value="MATH/TRAF_dom"/>
</dbReference>
<sequence length="179" mass="20007">MEMHPKKKVGLTKYVSLFLIFKEYGDSKFNWWGSRRNEKVKASFLFSILNSDGQRAAQCGGKRVREFGKYSSWGSPKMILSADLLNPAKNLVVDDTLKIHCEIKIIGDMKQKLSNGDKANCSPSSEERSKRFKDGFVNDFGKLFKQEIGTDVTILVGKTGLKAHKAVLTGSIKLSISLI</sequence>
<dbReference type="Gene3D" id="2.60.210.10">
    <property type="entry name" value="Apoptosis, Tumor Necrosis Factor Receptor Associated Protein 2, Chain A"/>
    <property type="match status" value="1"/>
</dbReference>
<gene>
    <name evidence="2" type="ORF">ODALV1_LOCUS17332</name>
</gene>
<dbReference type="InterPro" id="IPR008974">
    <property type="entry name" value="TRAF-like"/>
</dbReference>
<evidence type="ECO:0000313" key="3">
    <source>
        <dbReference type="Proteomes" id="UP001642540"/>
    </source>
</evidence>
<evidence type="ECO:0000259" key="1">
    <source>
        <dbReference type="PROSITE" id="PS50144"/>
    </source>
</evidence>
<dbReference type="EMBL" id="CAXLJM020000053">
    <property type="protein sequence ID" value="CAL8116549.1"/>
    <property type="molecule type" value="Genomic_DNA"/>
</dbReference>
<dbReference type="PROSITE" id="PS50144">
    <property type="entry name" value="MATH"/>
    <property type="match status" value="1"/>
</dbReference>
<dbReference type="SUPFAM" id="SSF49599">
    <property type="entry name" value="TRAF domain-like"/>
    <property type="match status" value="1"/>
</dbReference>
<proteinExistence type="predicted"/>
<name>A0ABP1R509_9HEXA</name>
<dbReference type="InterPro" id="IPR011333">
    <property type="entry name" value="SKP1/BTB/POZ_sf"/>
</dbReference>
<reference evidence="2 3" key="1">
    <citation type="submission" date="2024-08" db="EMBL/GenBank/DDBJ databases">
        <authorList>
            <person name="Cucini C."/>
            <person name="Frati F."/>
        </authorList>
    </citation>
    <scope>NUCLEOTIDE SEQUENCE [LARGE SCALE GENOMIC DNA]</scope>
</reference>
<feature type="domain" description="MATH" evidence="1">
    <location>
        <begin position="1"/>
        <end position="103"/>
    </location>
</feature>
<dbReference type="SUPFAM" id="SSF54695">
    <property type="entry name" value="POZ domain"/>
    <property type="match status" value="1"/>
</dbReference>
<evidence type="ECO:0000313" key="2">
    <source>
        <dbReference type="EMBL" id="CAL8116549.1"/>
    </source>
</evidence>
<dbReference type="Proteomes" id="UP001642540">
    <property type="component" value="Unassembled WGS sequence"/>
</dbReference>